<dbReference type="GO" id="GO:0003724">
    <property type="term" value="F:RNA helicase activity"/>
    <property type="evidence" value="ECO:0007669"/>
    <property type="project" value="TreeGrafter"/>
</dbReference>
<dbReference type="PANTHER" id="PTHR47959">
    <property type="entry name" value="ATP-DEPENDENT RNA HELICASE RHLE-RELATED"/>
    <property type="match status" value="1"/>
</dbReference>
<keyword evidence="4" id="KW-0067">ATP-binding</keyword>
<evidence type="ECO:0000259" key="7">
    <source>
        <dbReference type="PROSITE" id="PS51194"/>
    </source>
</evidence>
<feature type="domain" description="Helicase ATP-binding" evidence="6">
    <location>
        <begin position="47"/>
        <end position="236"/>
    </location>
</feature>
<evidence type="ECO:0000256" key="1">
    <source>
        <dbReference type="ARBA" id="ARBA00022741"/>
    </source>
</evidence>
<gene>
    <name evidence="8" type="primary">DBP10</name>
    <name evidence="8" type="ORF">F1559_003969</name>
</gene>
<dbReference type="PROSITE" id="PS50096">
    <property type="entry name" value="IQ"/>
    <property type="match status" value="1"/>
</dbReference>
<keyword evidence="2" id="KW-0378">Hydrolase</keyword>
<evidence type="ECO:0000259" key="6">
    <source>
        <dbReference type="PROSITE" id="PS51192"/>
    </source>
</evidence>
<dbReference type="CDD" id="cd18787">
    <property type="entry name" value="SF2_C_DEAD"/>
    <property type="match status" value="1"/>
</dbReference>
<dbReference type="PANTHER" id="PTHR47959:SF8">
    <property type="entry name" value="RNA HELICASE"/>
    <property type="match status" value="1"/>
</dbReference>
<dbReference type="SMART" id="SM00487">
    <property type="entry name" value="DEXDc"/>
    <property type="match status" value="1"/>
</dbReference>
<dbReference type="SUPFAM" id="SSF52540">
    <property type="entry name" value="P-loop containing nucleoside triphosphate hydrolases"/>
    <property type="match status" value="1"/>
</dbReference>
<feature type="domain" description="Helicase C-terminal" evidence="7">
    <location>
        <begin position="247"/>
        <end position="420"/>
    </location>
</feature>
<feature type="compositionally biased region" description="Polar residues" evidence="5">
    <location>
        <begin position="579"/>
        <end position="591"/>
    </location>
</feature>
<keyword evidence="1" id="KW-0547">Nucleotide-binding</keyword>
<dbReference type="InterPro" id="IPR014001">
    <property type="entry name" value="Helicase_ATP-bd"/>
</dbReference>
<dbReference type="GO" id="GO:0016787">
    <property type="term" value="F:hydrolase activity"/>
    <property type="evidence" value="ECO:0007669"/>
    <property type="project" value="UniProtKB-KW"/>
</dbReference>
<dbReference type="Pfam" id="PF00270">
    <property type="entry name" value="DEAD"/>
    <property type="match status" value="1"/>
</dbReference>
<dbReference type="GO" id="GO:0003676">
    <property type="term" value="F:nucleic acid binding"/>
    <property type="evidence" value="ECO:0007669"/>
    <property type="project" value="InterPro"/>
</dbReference>
<dbReference type="Proteomes" id="UP000530660">
    <property type="component" value="Unassembled WGS sequence"/>
</dbReference>
<keyword evidence="9" id="KW-1185">Reference proteome</keyword>
<sequence>MRGRGETHRNDSRGGAFVALGLDSRLLVRALVRRGYVKPTPIQRKVIPLILAGRDVVAMARTGSGKTAAFLAPLIQRLALRPRKRVGVRGLVISPTRELALQTFKFLADYSKYTATRAALLIGGESLEAQFAALAQDPEVVIATPGRLLQILEQVPNFTLSAVEIVVLDEADRLWEGNLGSESRRILEALQSSHQGEKTTSSSFLAGTCQKVLMSATLPHELAEFSRAALSLPAFVRLDKENMLSPSVETGYILCRQEEKISALISILRMRSEATKHTLIFVATRHHAEYLHRFLDMHANIPSMSIHGHMDQTARNQTLERFRKNTDSILIVTDVAARGLDIPQLDIVINFHFPPTPKLFVHRCGRVGRGGRRGWCWSLVSTDEIAHMLDASLFVSNEQDSTAADFFRRDCLSSKRSEPIELSFPKNFGRLPSSESSRDTERMRKALSEDVELELLSRSAARAHKLYRKTRAKASRSSLARARCIRNEHWTQIAVHPLFRAAKPGNDVHPSEQTSDLAETGILQTTEAAPHHIFSELHRWRPQTPICTNRHECLGDGAAKETTVLAGSRKQYRRLGSEKPQSAATHGNILNGTVLDPSSDGLPSIKSTSAPLDRQRELRSLVELPARKRSYQETLERERRFAIPSEAPGSTAADRIRESFLQLEPMLGIDIGETNTSGKSSKALVTVVSQRGSRMQWDSRRKKFVQVKQGIGDINDPRVRRQLHRTVGKREHKSSKSDGMSAYERWIQKTRAYIQRPGELRRSSVSALALQTVRKPDYRNKNLRWTKSNGMKAPLGLRIGTDALPTSIDVVANRSVTRSVADIRKQRKQKAIKHHIQRSARGHTNRENIRR</sequence>
<dbReference type="PROSITE" id="PS51192">
    <property type="entry name" value="HELICASE_ATP_BIND_1"/>
    <property type="match status" value="1"/>
</dbReference>
<reference evidence="8 9" key="1">
    <citation type="journal article" date="2020" name="J. Phycol.">
        <title>Comparative genome analysis reveals Cyanidiococcus gen. nov., a new extremophilic red algal genus sister to Cyanidioschyzon (Cyanidioschyzonaceae, Rhodophyta).</title>
        <authorList>
            <person name="Liu S.-L."/>
            <person name="Chiang Y.-R."/>
            <person name="Yoon H.S."/>
            <person name="Fu H.-Y."/>
        </authorList>
    </citation>
    <scope>NUCLEOTIDE SEQUENCE [LARGE SCALE GENOMIC DNA]</scope>
    <source>
        <strain evidence="8 9">THAL066</strain>
    </source>
</reference>
<dbReference type="Gene3D" id="3.40.50.300">
    <property type="entry name" value="P-loop containing nucleotide triphosphate hydrolases"/>
    <property type="match status" value="2"/>
</dbReference>
<dbReference type="GO" id="GO:0005829">
    <property type="term" value="C:cytosol"/>
    <property type="evidence" value="ECO:0007669"/>
    <property type="project" value="TreeGrafter"/>
</dbReference>
<accession>A0A7J7IM86</accession>
<evidence type="ECO:0000313" key="8">
    <source>
        <dbReference type="EMBL" id="KAF6004222.1"/>
    </source>
</evidence>
<dbReference type="InterPro" id="IPR027417">
    <property type="entry name" value="P-loop_NTPase"/>
</dbReference>
<comment type="caution">
    <text evidence="8">The sequence shown here is derived from an EMBL/GenBank/DDBJ whole genome shotgun (WGS) entry which is preliminary data.</text>
</comment>
<feature type="region of interest" description="Disordered" evidence="5">
    <location>
        <begin position="576"/>
        <end position="600"/>
    </location>
</feature>
<proteinExistence type="predicted"/>
<evidence type="ECO:0000256" key="5">
    <source>
        <dbReference type="SAM" id="MobiDB-lite"/>
    </source>
</evidence>
<dbReference type="InterPro" id="IPR001650">
    <property type="entry name" value="Helicase_C-like"/>
</dbReference>
<protein>
    <submittedName>
        <fullName evidence="8">ATP-dependent RNA helicase dbp10</fullName>
    </submittedName>
</protein>
<dbReference type="GO" id="GO:0005524">
    <property type="term" value="F:ATP binding"/>
    <property type="evidence" value="ECO:0007669"/>
    <property type="project" value="UniProtKB-KW"/>
</dbReference>
<dbReference type="AlphaFoldDB" id="A0A7J7IM86"/>
<evidence type="ECO:0000256" key="3">
    <source>
        <dbReference type="ARBA" id="ARBA00022806"/>
    </source>
</evidence>
<evidence type="ECO:0000313" key="9">
    <source>
        <dbReference type="Proteomes" id="UP000530660"/>
    </source>
</evidence>
<dbReference type="SMART" id="SM00490">
    <property type="entry name" value="HELICc"/>
    <property type="match status" value="1"/>
</dbReference>
<keyword evidence="3 8" id="KW-0347">Helicase</keyword>
<dbReference type="PROSITE" id="PS51194">
    <property type="entry name" value="HELICASE_CTER"/>
    <property type="match status" value="1"/>
</dbReference>
<dbReference type="EMBL" id="VWRR01000004">
    <property type="protein sequence ID" value="KAF6004222.1"/>
    <property type="molecule type" value="Genomic_DNA"/>
</dbReference>
<name>A0A7J7IM86_9RHOD</name>
<dbReference type="OrthoDB" id="10261375at2759"/>
<organism evidence="8 9">
    <name type="scientific">Cyanidiococcus yangmingshanensis</name>
    <dbReference type="NCBI Taxonomy" id="2690220"/>
    <lineage>
        <taxon>Eukaryota</taxon>
        <taxon>Rhodophyta</taxon>
        <taxon>Bangiophyceae</taxon>
        <taxon>Cyanidiales</taxon>
        <taxon>Cyanidiaceae</taxon>
        <taxon>Cyanidiococcus</taxon>
    </lineage>
</organism>
<dbReference type="Pfam" id="PF00271">
    <property type="entry name" value="Helicase_C"/>
    <property type="match status" value="1"/>
</dbReference>
<dbReference type="InterPro" id="IPR050079">
    <property type="entry name" value="DEAD_box_RNA_helicase"/>
</dbReference>
<evidence type="ECO:0000256" key="4">
    <source>
        <dbReference type="ARBA" id="ARBA00022840"/>
    </source>
</evidence>
<evidence type="ECO:0000256" key="2">
    <source>
        <dbReference type="ARBA" id="ARBA00022801"/>
    </source>
</evidence>
<dbReference type="InterPro" id="IPR011545">
    <property type="entry name" value="DEAD/DEAH_box_helicase_dom"/>
</dbReference>